<comment type="caution">
    <text evidence="2">The sequence shown here is derived from an EMBL/GenBank/DDBJ whole genome shotgun (WGS) entry which is preliminary data.</text>
</comment>
<dbReference type="PROSITE" id="PS51257">
    <property type="entry name" value="PROKAR_LIPOPROTEIN"/>
    <property type="match status" value="1"/>
</dbReference>
<reference evidence="4" key="2">
    <citation type="submission" date="2016-09" db="EMBL/GenBank/DDBJ databases">
        <authorList>
            <person name="Chen S."/>
            <person name="Walker E."/>
        </authorList>
    </citation>
    <scope>NUCLEOTIDE SEQUENCE [LARGE SCALE GENOMIC DNA]</scope>
    <source>
        <strain evidence="4">MSU</strain>
    </source>
</reference>
<dbReference type="OrthoDB" id="660065at2"/>
<sequence>MKRFKLKSVFVVLFLAIGLVSCSNDNDAPSIPESITKVALVTEVKGPATGKVNEELSYDVTFLVANACGEFSKISEVTIGGVKGLQVEAKYPTGPCTMQVPDPKKTVYKFKSATKGTFEIKFKKSETEFITTKVVIE</sequence>
<protein>
    <submittedName>
        <fullName evidence="2">Uncharacterized protein</fullName>
    </submittedName>
</protein>
<evidence type="ECO:0000313" key="3">
    <source>
        <dbReference type="EMBL" id="OXB17320.1"/>
    </source>
</evidence>
<dbReference type="EMBL" id="MIKE01000027">
    <property type="protein sequence ID" value="OHT43532.1"/>
    <property type="molecule type" value="Genomic_DNA"/>
</dbReference>
<evidence type="ECO:0000313" key="5">
    <source>
        <dbReference type="Proteomes" id="UP000198319"/>
    </source>
</evidence>
<dbReference type="Proteomes" id="UP000180252">
    <property type="component" value="Unassembled WGS sequence"/>
</dbReference>
<evidence type="ECO:0000256" key="1">
    <source>
        <dbReference type="SAM" id="SignalP"/>
    </source>
</evidence>
<accession>A0A1S1IYT0</accession>
<keyword evidence="1" id="KW-0732">Signal</keyword>
<dbReference type="RefSeq" id="WP_070908499.1">
    <property type="nucleotide sequence ID" value="NZ_MIKE01000027.1"/>
</dbReference>
<dbReference type="EMBL" id="MUHG01000025">
    <property type="protein sequence ID" value="OXB17320.1"/>
    <property type="molecule type" value="Genomic_DNA"/>
</dbReference>
<name>A0A1S1IYT0_9FLAO</name>
<evidence type="ECO:0000313" key="4">
    <source>
        <dbReference type="Proteomes" id="UP000180252"/>
    </source>
</evidence>
<feature type="chain" id="PRO_5010359351" evidence="1">
    <location>
        <begin position="24"/>
        <end position="137"/>
    </location>
</feature>
<dbReference type="Proteomes" id="UP000198319">
    <property type="component" value="Unassembled WGS sequence"/>
</dbReference>
<keyword evidence="5" id="KW-1185">Reference proteome</keyword>
<feature type="signal peptide" evidence="1">
    <location>
        <begin position="1"/>
        <end position="23"/>
    </location>
</feature>
<proteinExistence type="predicted"/>
<organism evidence="2 4">
    <name type="scientific">Flavobacterium tructae</name>
    <dbReference type="NCBI Taxonomy" id="1114873"/>
    <lineage>
        <taxon>Bacteria</taxon>
        <taxon>Pseudomonadati</taxon>
        <taxon>Bacteroidota</taxon>
        <taxon>Flavobacteriia</taxon>
        <taxon>Flavobacteriales</taxon>
        <taxon>Flavobacteriaceae</taxon>
        <taxon>Flavobacterium</taxon>
    </lineage>
</organism>
<reference evidence="2" key="1">
    <citation type="submission" date="2016-09" db="EMBL/GenBank/DDBJ databases">
        <authorList>
            <person name="Capua I."/>
            <person name="De Benedictis P."/>
            <person name="Joannis T."/>
            <person name="Lombin L.H."/>
            <person name="Cattoli G."/>
        </authorList>
    </citation>
    <scope>NUCLEOTIDE SEQUENCE [LARGE SCALE GENOMIC DNA]</scope>
    <source>
        <strain evidence="2">MSU</strain>
    </source>
</reference>
<evidence type="ECO:0000313" key="2">
    <source>
        <dbReference type="EMBL" id="OHT43532.1"/>
    </source>
</evidence>
<gene>
    <name evidence="3" type="ORF">B0A71_17010</name>
    <name evidence="2" type="ORF">BHE19_17260</name>
</gene>
<reference evidence="3 5" key="3">
    <citation type="submission" date="2016-11" db="EMBL/GenBank/DDBJ databases">
        <title>Whole genomes of Flavobacteriaceae.</title>
        <authorList>
            <person name="Stine C."/>
            <person name="Li C."/>
            <person name="Tadesse D."/>
        </authorList>
    </citation>
    <scope>NUCLEOTIDE SEQUENCE [LARGE SCALE GENOMIC DNA]</scope>
    <source>
        <strain evidence="3 5">ATCC BAA-2541</strain>
    </source>
</reference>
<dbReference type="AlphaFoldDB" id="A0A1S1IYT0"/>